<feature type="compositionally biased region" description="Polar residues" evidence="1">
    <location>
        <begin position="1"/>
        <end position="25"/>
    </location>
</feature>
<protein>
    <submittedName>
        <fullName evidence="2">Uncharacterized protein</fullName>
    </submittedName>
</protein>
<dbReference type="AlphaFoldDB" id="A0A9X0B2U4"/>
<sequence length="84" mass="9123">MTSIQSSDGHQQENFQQGQMKINSQPTPPRVAQVPLSLVQGSESIRMGKSRWFTVPVPPNCGPAGSTDVIGSWYPRAQAQADVK</sequence>
<comment type="caution">
    <text evidence="2">The sequence shown here is derived from an EMBL/GenBank/DDBJ whole genome shotgun (WGS) entry which is preliminary data.</text>
</comment>
<reference evidence="2" key="1">
    <citation type="submission" date="2022-12" db="EMBL/GenBank/DDBJ databases">
        <authorList>
            <person name="Petersen C."/>
        </authorList>
    </citation>
    <scope>NUCLEOTIDE SEQUENCE</scope>
    <source>
        <strain evidence="2">IBT 29677</strain>
    </source>
</reference>
<feature type="region of interest" description="Disordered" evidence="1">
    <location>
        <begin position="1"/>
        <end position="30"/>
    </location>
</feature>
<organism evidence="2 3">
    <name type="scientific">Penicillium cosmopolitanum</name>
    <dbReference type="NCBI Taxonomy" id="1131564"/>
    <lineage>
        <taxon>Eukaryota</taxon>
        <taxon>Fungi</taxon>
        <taxon>Dikarya</taxon>
        <taxon>Ascomycota</taxon>
        <taxon>Pezizomycotina</taxon>
        <taxon>Eurotiomycetes</taxon>
        <taxon>Eurotiomycetidae</taxon>
        <taxon>Eurotiales</taxon>
        <taxon>Aspergillaceae</taxon>
        <taxon>Penicillium</taxon>
    </lineage>
</organism>
<reference evidence="2" key="2">
    <citation type="journal article" date="2023" name="IMA Fungus">
        <title>Comparative genomic study of the Penicillium genus elucidates a diverse pangenome and 15 lateral gene transfer events.</title>
        <authorList>
            <person name="Petersen C."/>
            <person name="Sorensen T."/>
            <person name="Nielsen M.R."/>
            <person name="Sondergaard T.E."/>
            <person name="Sorensen J.L."/>
            <person name="Fitzpatrick D.A."/>
            <person name="Frisvad J.C."/>
            <person name="Nielsen K.L."/>
        </authorList>
    </citation>
    <scope>NUCLEOTIDE SEQUENCE</scope>
    <source>
        <strain evidence="2">IBT 29677</strain>
    </source>
</reference>
<dbReference type="Proteomes" id="UP001147747">
    <property type="component" value="Unassembled WGS sequence"/>
</dbReference>
<name>A0A9X0B2U4_9EURO</name>
<dbReference type="RefSeq" id="XP_056483845.1">
    <property type="nucleotide sequence ID" value="XM_056633225.1"/>
</dbReference>
<gene>
    <name evidence="2" type="ORF">N7509_008588</name>
</gene>
<evidence type="ECO:0000313" key="3">
    <source>
        <dbReference type="Proteomes" id="UP001147747"/>
    </source>
</evidence>
<keyword evidence="3" id="KW-1185">Reference proteome</keyword>
<evidence type="ECO:0000313" key="2">
    <source>
        <dbReference type="EMBL" id="KAJ5386047.1"/>
    </source>
</evidence>
<dbReference type="EMBL" id="JAPZBU010000009">
    <property type="protein sequence ID" value="KAJ5386047.1"/>
    <property type="molecule type" value="Genomic_DNA"/>
</dbReference>
<dbReference type="GeneID" id="81372205"/>
<accession>A0A9X0B2U4</accession>
<proteinExistence type="predicted"/>
<evidence type="ECO:0000256" key="1">
    <source>
        <dbReference type="SAM" id="MobiDB-lite"/>
    </source>
</evidence>